<dbReference type="AlphaFoldDB" id="A0A7S2XBG0"/>
<dbReference type="EMBL" id="HBHP01019343">
    <property type="protein sequence ID" value="CAD9768040.1"/>
    <property type="molecule type" value="Transcribed_RNA"/>
</dbReference>
<feature type="transmembrane region" description="Helical" evidence="1">
    <location>
        <begin position="41"/>
        <end position="62"/>
    </location>
</feature>
<reference evidence="2" key="1">
    <citation type="submission" date="2021-01" db="EMBL/GenBank/DDBJ databases">
        <authorList>
            <person name="Corre E."/>
            <person name="Pelletier E."/>
            <person name="Niang G."/>
            <person name="Scheremetjew M."/>
            <person name="Finn R."/>
            <person name="Kale V."/>
            <person name="Holt S."/>
            <person name="Cochrane G."/>
            <person name="Meng A."/>
            <person name="Brown T."/>
            <person name="Cohen L."/>
        </authorList>
    </citation>
    <scope>NUCLEOTIDE SEQUENCE</scope>
    <source>
        <strain evidence="2">CCMP622</strain>
    </source>
</reference>
<keyword evidence="1" id="KW-1133">Transmembrane helix</keyword>
<keyword evidence="1" id="KW-0472">Membrane</keyword>
<evidence type="ECO:0000256" key="1">
    <source>
        <dbReference type="SAM" id="Phobius"/>
    </source>
</evidence>
<feature type="transmembrane region" description="Helical" evidence="1">
    <location>
        <begin position="68"/>
        <end position="88"/>
    </location>
</feature>
<keyword evidence="1" id="KW-0812">Transmembrane</keyword>
<name>A0A7S2XBG0_9EUKA</name>
<accession>A0A7S2XBG0</accession>
<protein>
    <submittedName>
        <fullName evidence="2">Uncharacterized protein</fullName>
    </submittedName>
</protein>
<sequence>MYHWTERRPFAGHRRSASFGPSDHGPWRGLKLRTDENLSSASWIGIYLTCTFSLLLLNWIAIDNDSRLTSTIVFWAVLVILTLLALLAQVKQLEKSKTIGCLATPKEDTPYAA</sequence>
<gene>
    <name evidence="2" type="ORF">LSP00402_LOCUS12017</name>
</gene>
<organism evidence="2">
    <name type="scientific">Lotharella oceanica</name>
    <dbReference type="NCBI Taxonomy" id="641309"/>
    <lineage>
        <taxon>Eukaryota</taxon>
        <taxon>Sar</taxon>
        <taxon>Rhizaria</taxon>
        <taxon>Cercozoa</taxon>
        <taxon>Chlorarachniophyceae</taxon>
        <taxon>Lotharella</taxon>
    </lineage>
</organism>
<proteinExistence type="predicted"/>
<evidence type="ECO:0000313" key="2">
    <source>
        <dbReference type="EMBL" id="CAD9768040.1"/>
    </source>
</evidence>